<feature type="compositionally biased region" description="Basic residues" evidence="1">
    <location>
        <begin position="666"/>
        <end position="683"/>
    </location>
</feature>
<reference evidence="4" key="2">
    <citation type="submission" date="2015-01" db="EMBL/GenBank/DDBJ databases">
        <title>Evolutionary Origins and Diversification of the Mycorrhizal Mutualists.</title>
        <authorList>
            <consortium name="DOE Joint Genome Institute"/>
            <consortium name="Mycorrhizal Genomics Consortium"/>
            <person name="Kohler A."/>
            <person name="Kuo A."/>
            <person name="Nagy L.G."/>
            <person name="Floudas D."/>
            <person name="Copeland A."/>
            <person name="Barry K.W."/>
            <person name="Cichocki N."/>
            <person name="Veneault-Fourrey C."/>
            <person name="LaButti K."/>
            <person name="Lindquist E.A."/>
            <person name="Lipzen A."/>
            <person name="Lundell T."/>
            <person name="Morin E."/>
            <person name="Murat C."/>
            <person name="Riley R."/>
            <person name="Ohm R."/>
            <person name="Sun H."/>
            <person name="Tunlid A."/>
            <person name="Henrissat B."/>
            <person name="Grigoriev I.V."/>
            <person name="Hibbett D.S."/>
            <person name="Martin F."/>
        </authorList>
    </citation>
    <scope>NUCLEOTIDE SEQUENCE [LARGE SCALE GENOMIC DNA]</scope>
    <source>
        <strain evidence="4">ATCC 200175</strain>
    </source>
</reference>
<name>A0A0C9TFY7_PAXIN</name>
<dbReference type="Gene3D" id="1.10.8.10">
    <property type="entry name" value="DNA helicase RuvA subunit, C-terminal domain"/>
    <property type="match status" value="1"/>
</dbReference>
<feature type="region of interest" description="Disordered" evidence="1">
    <location>
        <begin position="636"/>
        <end position="692"/>
    </location>
</feature>
<dbReference type="OrthoDB" id="5577209at2759"/>
<feature type="compositionally biased region" description="Acidic residues" evidence="1">
    <location>
        <begin position="559"/>
        <end position="569"/>
    </location>
</feature>
<dbReference type="EMBL" id="KN819436">
    <property type="protein sequence ID" value="KIJ09768.1"/>
    <property type="molecule type" value="Genomic_DNA"/>
</dbReference>
<evidence type="ECO:0000256" key="1">
    <source>
        <dbReference type="SAM" id="MobiDB-lite"/>
    </source>
</evidence>
<keyword evidence="4" id="KW-1185">Reference proteome</keyword>
<feature type="non-terminal residue" evidence="3">
    <location>
        <position position="1"/>
    </location>
</feature>
<evidence type="ECO:0000313" key="3">
    <source>
        <dbReference type="EMBL" id="KIJ09768.1"/>
    </source>
</evidence>
<dbReference type="AlphaFoldDB" id="A0A0C9TFY7"/>
<evidence type="ECO:0000313" key="4">
    <source>
        <dbReference type="Proteomes" id="UP000053647"/>
    </source>
</evidence>
<organism evidence="3 4">
    <name type="scientific">Paxillus involutus ATCC 200175</name>
    <dbReference type="NCBI Taxonomy" id="664439"/>
    <lineage>
        <taxon>Eukaryota</taxon>
        <taxon>Fungi</taxon>
        <taxon>Dikarya</taxon>
        <taxon>Basidiomycota</taxon>
        <taxon>Agaricomycotina</taxon>
        <taxon>Agaricomycetes</taxon>
        <taxon>Agaricomycetidae</taxon>
        <taxon>Boletales</taxon>
        <taxon>Paxilineae</taxon>
        <taxon>Paxillaceae</taxon>
        <taxon>Paxillus</taxon>
    </lineage>
</organism>
<feature type="compositionally biased region" description="Basic and acidic residues" evidence="1">
    <location>
        <begin position="636"/>
        <end position="649"/>
    </location>
</feature>
<feature type="region of interest" description="Disordered" evidence="1">
    <location>
        <begin position="363"/>
        <end position="396"/>
    </location>
</feature>
<feature type="region of interest" description="Disordered" evidence="1">
    <location>
        <begin position="550"/>
        <end position="580"/>
    </location>
</feature>
<accession>A0A0C9TFY7</accession>
<reference evidence="3 4" key="1">
    <citation type="submission" date="2014-06" db="EMBL/GenBank/DDBJ databases">
        <authorList>
            <consortium name="DOE Joint Genome Institute"/>
            <person name="Kuo A."/>
            <person name="Kohler A."/>
            <person name="Nagy L.G."/>
            <person name="Floudas D."/>
            <person name="Copeland A."/>
            <person name="Barry K.W."/>
            <person name="Cichocki N."/>
            <person name="Veneault-Fourrey C."/>
            <person name="LaButti K."/>
            <person name="Lindquist E.A."/>
            <person name="Lipzen A."/>
            <person name="Lundell T."/>
            <person name="Morin E."/>
            <person name="Murat C."/>
            <person name="Sun H."/>
            <person name="Tunlid A."/>
            <person name="Henrissat B."/>
            <person name="Grigoriev I.V."/>
            <person name="Hibbett D.S."/>
            <person name="Martin F."/>
            <person name="Nordberg H.P."/>
            <person name="Cantor M.N."/>
            <person name="Hua S.X."/>
        </authorList>
    </citation>
    <scope>NUCLEOTIDE SEQUENCE [LARGE SCALE GENOMIC DNA]</scope>
    <source>
        <strain evidence="3 4">ATCC 200175</strain>
    </source>
</reference>
<feature type="domain" description="CUE" evidence="2">
    <location>
        <begin position="397"/>
        <end position="442"/>
    </location>
</feature>
<dbReference type="HOGENOM" id="CLU_021373_0_0_1"/>
<dbReference type="GO" id="GO:0043130">
    <property type="term" value="F:ubiquitin binding"/>
    <property type="evidence" value="ECO:0007669"/>
    <property type="project" value="InterPro"/>
</dbReference>
<protein>
    <recommendedName>
        <fullName evidence="2">CUE domain-containing protein</fullName>
    </recommendedName>
</protein>
<sequence length="692" mass="74698">MATLVPLPIYPSSHARKGFSASQLAQFHLNICNALAQVIALPPAKRDTPATRAFVSSYASDAAHQVLEALIWEHADAAKGDDRLPQRVLLLAEKLASSAPGLELRTLLDLCVAFSSKASRLKAIFTAALGGTPDLTSRFASEVVPAFTALLNSSQSSGLYRLRKTARCVTSLLRPSPPELIRPFAHSKNFILALARAYEDGLNAISRSYGGIRTDVPNRQLDDWEQPWLATKVDLVDAFHIIMTTMVKDVSTASGTQLAAEADRACGIVFALLAVTPQLGQMQFANPGSAIPFLNRSLVADYQHAYDLNRMLASTLRHAAREDALVEALKSTLRSLDLESSRGNSAKDPGVLKLLLRSSGIAPGSSNKLRSATQSASTDKGKAKATAPRPTPAHDPDLDLKISQVFDIFPEKSPEYIRGLLLHPPLRGNTEKVIEVLLDGTAPGKDALGDGFEGNFSVGGGDGHPPAIDAPFVRLNVFDGEIIDLDRLHIGKKIQDETTLIRDRAEVERMKANVLRLAEAMWDHSDDDEASGEATVLEAIDLDDDFEGAGGNNVRVIGDGEDSGDEEGSEERSIDPTKPETILELAYIRDPNLFDRDAQTRRSKARTDLKAQTGWSDEQIEGWRIMLERNPKKDRVLQKHEFSGNKFEEVLTSGSSSNQPAGGQRGRGRGRGSGRGGRGRGGRGGRGSSGTG</sequence>
<feature type="compositionally biased region" description="Polar residues" evidence="1">
    <location>
        <begin position="652"/>
        <end position="661"/>
    </location>
</feature>
<dbReference type="Proteomes" id="UP000053647">
    <property type="component" value="Unassembled WGS sequence"/>
</dbReference>
<gene>
    <name evidence="3" type="ORF">PAXINDRAFT_87011</name>
</gene>
<dbReference type="InterPro" id="IPR003892">
    <property type="entry name" value="CUE"/>
</dbReference>
<proteinExistence type="predicted"/>
<evidence type="ECO:0000259" key="2">
    <source>
        <dbReference type="PROSITE" id="PS51140"/>
    </source>
</evidence>
<dbReference type="PROSITE" id="PS51140">
    <property type="entry name" value="CUE"/>
    <property type="match status" value="1"/>
</dbReference>
<feature type="compositionally biased region" description="Polar residues" evidence="1">
    <location>
        <begin position="364"/>
        <end position="378"/>
    </location>
</feature>